<name>A0A4D9D786_9STRA</name>
<dbReference type="InterPro" id="IPR013525">
    <property type="entry name" value="ABC2_TM"/>
</dbReference>
<keyword evidence="9 11" id="KW-0472">Membrane</keyword>
<proteinExistence type="inferred from homology"/>
<feature type="transmembrane region" description="Helical" evidence="11">
    <location>
        <begin position="23"/>
        <end position="43"/>
    </location>
</feature>
<feature type="transmembrane region" description="Helical" evidence="11">
    <location>
        <begin position="1366"/>
        <end position="1388"/>
    </location>
</feature>
<protein>
    <recommendedName>
        <fullName evidence="12">ABC transporter domain-containing protein</fullName>
    </recommendedName>
</protein>
<dbReference type="EMBL" id="SDOX01000006">
    <property type="protein sequence ID" value="TFJ87280.1"/>
    <property type="molecule type" value="Genomic_DNA"/>
</dbReference>
<organism evidence="13 14">
    <name type="scientific">Nannochloropsis salina CCMP1776</name>
    <dbReference type="NCBI Taxonomy" id="1027361"/>
    <lineage>
        <taxon>Eukaryota</taxon>
        <taxon>Sar</taxon>
        <taxon>Stramenopiles</taxon>
        <taxon>Ochrophyta</taxon>
        <taxon>Eustigmatophyceae</taxon>
        <taxon>Eustigmatales</taxon>
        <taxon>Monodopsidaceae</taxon>
        <taxon>Microchloropsis</taxon>
        <taxon>Microchloropsis salina</taxon>
    </lineage>
</organism>
<dbReference type="InterPro" id="IPR003593">
    <property type="entry name" value="AAA+_ATPase"/>
</dbReference>
<comment type="similarity">
    <text evidence="2">Belongs to the ABC transporter superfamily. ABCA family.</text>
</comment>
<dbReference type="Pfam" id="PF12698">
    <property type="entry name" value="ABC2_membrane_3"/>
    <property type="match status" value="2"/>
</dbReference>
<sequence length="1975" mass="214459">MVSTAHQLRAILWKNILLKRRHWISTFCEVAIPVFFIGLLVWIKTICTKRDAPNVAYACGQTKGFDFYAPSLSANLTGVPLLQCLQPPDTCVEPGYYRGELTELDPRLPPFYMEYGYTPSGKGYPFYTLTVGDDSQLYEQVNSLLALQNISALANNPSPTLDQVTQAYFRSKAVLVVCPATASSPSLVAATQSLYTHLLDTLTWVGPLEEAIVFLPSQAALEANVTAQGYEDGVKVAAAIVVNEVDPRGPRWDYSVRVNFTQTFETVQETVGCLHAKCAFQYTVPTTQFLVNPFVKPAKADFLFGYTYTAFSTLQKAVDDFILNEASSRGPIETTISLGLFPEPAFHSDDFLTVIAASLALFFVLAFLYPVSRYLRALVLEKETKIKETMKIMGLSSWAANLSWVLTMVAQSTVTVSLMTLLGARTAFSYSNSFLIFLFLLVFSLALVMFVFLVSTFFSKAKTAATAGTVIFFASFFPYYALTGPGVAGIRTKAAACLLAPTCLGLGADVLAAFEGGLMGLQWDNVFLQPAETNFSYAAAVGMLLLDAVLYGLLAAYLEAVLPSEFGTHLPFYFPFLPSYWRGRMDEEPRGRRRGRRIFGGMLDSNASSERGEPLLTLTEDDILSRGGMGDEHEGIDEENAPLVEAVEPALRGQAAEGRSLEIQSLRKVFATTSGNRVAVDRLDMAIYEGQITVLLGHNGAGKSTTISMLTGLVPPTAGDARVRGLSLNHDMARIRQNMGLCPQHDTLWPELTVAEHLEVYGVLKGVRPGRTLKDAVERMIQEVGLQDKAQVESSQLSGGMKRKLSLGMALIGDSKVVLLDEPTSGVDTYSRRQIWSVLERNKRGRVMLLSTHFMDEADMLGDRIAVMADGRLKALGSSLFLKSRYGVGYTLVIVKKEQATPSAPIVEAVRGAVPAAEVISDAGAELAFRLPFSASPVFPGLFREIDARKDHGELQISTYGISVTTLFEVFLRIGEDRVSTRSKPCAPVASPSLPVQGLDSAEGSASDTGNSPAVATNMDNRNVSFERHVKALLVKRYIYAARDRKSQCCLLVLPAILILFGLSLIKLLGNPLIQDSLVLSPNMLNADLVPEARNPFPVLAHSPASRAIMSEFDYDRGLYASYIDVASDSSDDAADEDPFYTCAVGATDVLRMSRYLANTAIARTTGPASRYGALTFANSTDPTHYTYNILLNASALHGAGVYMNLASNAILRNLVGSPATTADDQPLIIIRNHPLPLTHEEQRASFLIEANTASTFVLIGLSFISASIAIFIVKEAESKAKHQQIISGISLLAYWLANFAWDVLSWLPSLGITLALMYAFGVKSYTTGQAGGAFVLLFIAFAPAATAFTYVWTFCFSSHSAAQTVVLFINFLTGLVLSIVSFVLSLIDSTRAINLKLRYVFRLFPPFCFGDGLLQLALCVDDVCPKITAAGISITEPLTPLHWDVTLANIIFMLVEALLYFLITLIIEHARAQPWIAALAAWRPKSWVLGRKTKLGPTRGHTRKSTEKGAQGGATDVEGGEEDDYDDEDVKAEAERVLCGESRRVNDVIRLEALRKVFQTARGPKVAVRGLSFGIPKGETFGFLGINGAGKTTTLSMLSGEFPPTSGAAYVAGYSITTEQSKLRKNIGFCPQFSALIDVLTTREHLTLFARIKGLPEPSIPALVVAKMNEMDLLDFADKAAGSLSGGNQRKVSMAIATIGDPSVIFADEPSTGMDPASRRKVWDVLSAIRSKQSSIVLTTHSMEEAEALCTRIAIMVAGKLRCLGTPQHLKSKFGEGFELEVKVRASTPAELAGVVQDRLGSRRSLTLPDVKDACRAWGRPDWAGLVCETGSGAIIWAIVRDGGEVPALTLAEWLLAEESAERLCEFLTEQFGTGVRLIERASWLTSRFSLPARASSSEEGGGGRGCTGPLSLADMFERLESGKAMCSIIEYALGETQIEVIFNRLCAQGQGGDQSVASEGVSYDVRMAVNENI</sequence>
<feature type="compositionally biased region" description="Polar residues" evidence="10">
    <location>
        <begin position="1004"/>
        <end position="1018"/>
    </location>
</feature>
<keyword evidence="3" id="KW-0813">Transport</keyword>
<evidence type="ECO:0000259" key="12">
    <source>
        <dbReference type="PROSITE" id="PS50893"/>
    </source>
</evidence>
<accession>A0A4D9D786</accession>
<evidence type="ECO:0000313" key="13">
    <source>
        <dbReference type="EMBL" id="TFJ87280.1"/>
    </source>
</evidence>
<evidence type="ECO:0000256" key="11">
    <source>
        <dbReference type="SAM" id="Phobius"/>
    </source>
</evidence>
<dbReference type="Pfam" id="PF00005">
    <property type="entry name" value="ABC_tran"/>
    <property type="match status" value="2"/>
</dbReference>
<dbReference type="PROSITE" id="PS50893">
    <property type="entry name" value="ABC_TRANSPORTER_2"/>
    <property type="match status" value="2"/>
</dbReference>
<dbReference type="CDD" id="cd03263">
    <property type="entry name" value="ABC_subfamily_A"/>
    <property type="match status" value="2"/>
</dbReference>
<feature type="transmembrane region" description="Helical" evidence="11">
    <location>
        <begin position="1308"/>
        <end position="1327"/>
    </location>
</feature>
<feature type="transmembrane region" description="Helical" evidence="11">
    <location>
        <begin position="1334"/>
        <end position="1354"/>
    </location>
</feature>
<keyword evidence="5" id="KW-0677">Repeat</keyword>
<gene>
    <name evidence="13" type="ORF">NSK_001612</name>
</gene>
<dbReference type="GO" id="GO:0140359">
    <property type="term" value="F:ABC-type transporter activity"/>
    <property type="evidence" value="ECO:0007669"/>
    <property type="project" value="InterPro"/>
</dbReference>
<keyword evidence="8 11" id="KW-1133">Transmembrane helix</keyword>
<evidence type="ECO:0000256" key="9">
    <source>
        <dbReference type="ARBA" id="ARBA00023136"/>
    </source>
</evidence>
<dbReference type="GO" id="GO:0016887">
    <property type="term" value="F:ATP hydrolysis activity"/>
    <property type="evidence" value="ECO:0007669"/>
    <property type="project" value="InterPro"/>
</dbReference>
<feature type="transmembrane region" description="Helical" evidence="11">
    <location>
        <begin position="534"/>
        <end position="558"/>
    </location>
</feature>
<dbReference type="InterPro" id="IPR027417">
    <property type="entry name" value="P-loop_NTPase"/>
</dbReference>
<dbReference type="InterPro" id="IPR026082">
    <property type="entry name" value="ABCA"/>
</dbReference>
<dbReference type="InterPro" id="IPR003439">
    <property type="entry name" value="ABC_transporter-like_ATP-bd"/>
</dbReference>
<dbReference type="FunFam" id="3.40.50.300:FF:000665">
    <property type="entry name" value="ABC transporter A family member 2"/>
    <property type="match status" value="1"/>
</dbReference>
<dbReference type="Gene3D" id="3.40.50.300">
    <property type="entry name" value="P-loop containing nucleotide triphosphate hydrolases"/>
    <property type="match status" value="2"/>
</dbReference>
<keyword evidence="7" id="KW-0067">ATP-binding</keyword>
<feature type="domain" description="ABC transporter" evidence="12">
    <location>
        <begin position="661"/>
        <end position="895"/>
    </location>
</feature>
<dbReference type="FunFam" id="3.40.50.300:FF:000298">
    <property type="entry name" value="ATP-binding cassette sub-family A member 12"/>
    <property type="match status" value="1"/>
</dbReference>
<dbReference type="GO" id="GO:0005319">
    <property type="term" value="F:lipid transporter activity"/>
    <property type="evidence" value="ECO:0007669"/>
    <property type="project" value="TreeGrafter"/>
</dbReference>
<reference evidence="13 14" key="1">
    <citation type="submission" date="2019-01" db="EMBL/GenBank/DDBJ databases">
        <title>Nuclear Genome Assembly of the Microalgal Biofuel strain Nannochloropsis salina CCMP1776.</title>
        <authorList>
            <person name="Hovde B."/>
        </authorList>
    </citation>
    <scope>NUCLEOTIDE SEQUENCE [LARGE SCALE GENOMIC DNA]</scope>
    <source>
        <strain evidence="13 14">CCMP1776</strain>
    </source>
</reference>
<evidence type="ECO:0000256" key="7">
    <source>
        <dbReference type="ARBA" id="ARBA00022840"/>
    </source>
</evidence>
<dbReference type="SMART" id="SM00382">
    <property type="entry name" value="AAA"/>
    <property type="match status" value="2"/>
</dbReference>
<feature type="compositionally biased region" description="Acidic residues" evidence="10">
    <location>
        <begin position="1519"/>
        <end position="1530"/>
    </location>
</feature>
<evidence type="ECO:0000313" key="14">
    <source>
        <dbReference type="Proteomes" id="UP000355283"/>
    </source>
</evidence>
<feature type="transmembrane region" description="Helical" evidence="11">
    <location>
        <begin position="434"/>
        <end position="458"/>
    </location>
</feature>
<evidence type="ECO:0000256" key="5">
    <source>
        <dbReference type="ARBA" id="ARBA00022737"/>
    </source>
</evidence>
<feature type="transmembrane region" description="Helical" evidence="11">
    <location>
        <begin position="1254"/>
        <end position="1274"/>
    </location>
</feature>
<keyword evidence="4 11" id="KW-0812">Transmembrane</keyword>
<dbReference type="PANTHER" id="PTHR19229:SF36">
    <property type="entry name" value="ATP-BINDING CASSETTE SUB-FAMILY A MEMBER 2"/>
    <property type="match status" value="1"/>
</dbReference>
<feature type="transmembrane region" description="Helical" evidence="11">
    <location>
        <begin position="464"/>
        <end position="482"/>
    </location>
</feature>
<evidence type="ECO:0000256" key="10">
    <source>
        <dbReference type="SAM" id="MobiDB-lite"/>
    </source>
</evidence>
<evidence type="ECO:0000256" key="6">
    <source>
        <dbReference type="ARBA" id="ARBA00022741"/>
    </source>
</evidence>
<dbReference type="GO" id="GO:0016020">
    <property type="term" value="C:membrane"/>
    <property type="evidence" value="ECO:0007669"/>
    <property type="project" value="UniProtKB-SubCell"/>
</dbReference>
<dbReference type="GO" id="GO:0005524">
    <property type="term" value="F:ATP binding"/>
    <property type="evidence" value="ECO:0007669"/>
    <property type="project" value="UniProtKB-KW"/>
</dbReference>
<feature type="region of interest" description="Disordered" evidence="10">
    <location>
        <begin position="1494"/>
        <end position="1530"/>
    </location>
</feature>
<feature type="transmembrane region" description="Helical" evidence="11">
    <location>
        <begin position="1049"/>
        <end position="1070"/>
    </location>
</feature>
<dbReference type="PROSITE" id="PS00211">
    <property type="entry name" value="ABC_TRANSPORTER_1"/>
    <property type="match status" value="2"/>
</dbReference>
<dbReference type="OrthoDB" id="10255969at2759"/>
<evidence type="ECO:0000256" key="8">
    <source>
        <dbReference type="ARBA" id="ARBA00022989"/>
    </source>
</evidence>
<feature type="transmembrane region" description="Helical" evidence="11">
    <location>
        <begin position="402"/>
        <end position="422"/>
    </location>
</feature>
<keyword evidence="14" id="KW-1185">Reference proteome</keyword>
<dbReference type="InterPro" id="IPR017871">
    <property type="entry name" value="ABC_transporter-like_CS"/>
</dbReference>
<feature type="transmembrane region" description="Helical" evidence="11">
    <location>
        <begin position="494"/>
        <end position="514"/>
    </location>
</feature>
<evidence type="ECO:0000256" key="4">
    <source>
        <dbReference type="ARBA" id="ARBA00022692"/>
    </source>
</evidence>
<feature type="transmembrane region" description="Helical" evidence="11">
    <location>
        <begin position="1448"/>
        <end position="1468"/>
    </location>
</feature>
<evidence type="ECO:0000256" key="1">
    <source>
        <dbReference type="ARBA" id="ARBA00004141"/>
    </source>
</evidence>
<evidence type="ECO:0000256" key="3">
    <source>
        <dbReference type="ARBA" id="ARBA00022448"/>
    </source>
</evidence>
<feature type="domain" description="ABC transporter" evidence="12">
    <location>
        <begin position="1550"/>
        <end position="1784"/>
    </location>
</feature>
<dbReference type="Proteomes" id="UP000355283">
    <property type="component" value="Unassembled WGS sequence"/>
</dbReference>
<dbReference type="SUPFAM" id="SSF52540">
    <property type="entry name" value="P-loop containing nucleoside triphosphate hydrolases"/>
    <property type="match status" value="2"/>
</dbReference>
<comment type="subcellular location">
    <subcellularLocation>
        <location evidence="1">Membrane</location>
        <topology evidence="1">Multi-pass membrane protein</topology>
    </subcellularLocation>
</comment>
<dbReference type="PANTHER" id="PTHR19229">
    <property type="entry name" value="ATP-BINDING CASSETTE TRANSPORTER SUBFAMILY A ABCA"/>
    <property type="match status" value="1"/>
</dbReference>
<keyword evidence="6" id="KW-0547">Nucleotide-binding</keyword>
<feature type="transmembrane region" description="Helical" evidence="11">
    <location>
        <begin position="351"/>
        <end position="371"/>
    </location>
</feature>
<evidence type="ECO:0000256" key="2">
    <source>
        <dbReference type="ARBA" id="ARBA00008869"/>
    </source>
</evidence>
<comment type="caution">
    <text evidence="13">The sequence shown here is derived from an EMBL/GenBank/DDBJ whole genome shotgun (WGS) entry which is preliminary data.</text>
</comment>
<feature type="region of interest" description="Disordered" evidence="10">
    <location>
        <begin position="982"/>
        <end position="1018"/>
    </location>
</feature>